<keyword evidence="2" id="KW-1185">Reference proteome</keyword>
<reference evidence="2" key="1">
    <citation type="submission" date="2018-02" db="EMBL/GenBank/DDBJ databases">
        <title>Genome sequence of Desulfocucumis palustris strain NAW-5.</title>
        <authorList>
            <person name="Watanabe M."/>
            <person name="Kojima H."/>
            <person name="Fukui M."/>
        </authorList>
    </citation>
    <scope>NUCLEOTIDE SEQUENCE [LARGE SCALE GENOMIC DNA]</scope>
    <source>
        <strain evidence="2">NAW-5</strain>
    </source>
</reference>
<protein>
    <recommendedName>
        <fullName evidence="3">Phage protein</fullName>
    </recommendedName>
</protein>
<name>A0A2L2XD42_9FIRM</name>
<dbReference type="Proteomes" id="UP000239549">
    <property type="component" value="Unassembled WGS sequence"/>
</dbReference>
<comment type="caution">
    <text evidence="1">The sequence shown here is derived from an EMBL/GenBank/DDBJ whole genome shotgun (WGS) entry which is preliminary data.</text>
</comment>
<evidence type="ECO:0000313" key="1">
    <source>
        <dbReference type="EMBL" id="GBF34145.1"/>
    </source>
</evidence>
<dbReference type="EMBL" id="BFAV01000127">
    <property type="protein sequence ID" value="GBF34145.1"/>
    <property type="molecule type" value="Genomic_DNA"/>
</dbReference>
<sequence>MAQTKMVYGPLELPSGAQIKFRAPLGLDRTNVLQMTEISRDSAISDAMLVDDYVAAKCVTEVDGKQTDGDYKRLMNDWPQQDIMFYRVVFESMFGINEDAMNRAKEAAAFLLKGQTYTGGSSSASTV</sequence>
<accession>A0A2L2XD42</accession>
<proteinExistence type="predicted"/>
<organism evidence="1 2">
    <name type="scientific">Desulfocucumis palustris</name>
    <dbReference type="NCBI Taxonomy" id="1898651"/>
    <lineage>
        <taxon>Bacteria</taxon>
        <taxon>Bacillati</taxon>
        <taxon>Bacillota</taxon>
        <taxon>Clostridia</taxon>
        <taxon>Eubacteriales</taxon>
        <taxon>Desulfocucumaceae</taxon>
        <taxon>Desulfocucumis</taxon>
    </lineage>
</organism>
<gene>
    <name evidence="1" type="ORF">DCCM_3257</name>
</gene>
<evidence type="ECO:0008006" key="3">
    <source>
        <dbReference type="Google" id="ProtNLM"/>
    </source>
</evidence>
<dbReference type="RefSeq" id="WP_231702748.1">
    <property type="nucleotide sequence ID" value="NZ_BFAV01000127.1"/>
</dbReference>
<dbReference type="AlphaFoldDB" id="A0A2L2XD42"/>
<evidence type="ECO:0000313" key="2">
    <source>
        <dbReference type="Proteomes" id="UP000239549"/>
    </source>
</evidence>